<reference evidence="9" key="1">
    <citation type="submission" date="2016-10" db="EMBL/GenBank/DDBJ databases">
        <authorList>
            <person name="Varghese N."/>
            <person name="Submissions S."/>
        </authorList>
    </citation>
    <scope>NUCLEOTIDE SEQUENCE [LARGE SCALE GENOMIC DNA]</scope>
    <source>
        <strain evidence="9">S9</strain>
    </source>
</reference>
<evidence type="ECO:0000256" key="5">
    <source>
        <dbReference type="ARBA" id="ARBA00022989"/>
    </source>
</evidence>
<dbReference type="OrthoDB" id="9768158at2"/>
<keyword evidence="3" id="KW-1003">Cell membrane</keyword>
<evidence type="ECO:0000256" key="4">
    <source>
        <dbReference type="ARBA" id="ARBA00022692"/>
    </source>
</evidence>
<dbReference type="STRING" id="1601833.SAMN05518684_106175"/>
<keyword evidence="5 7" id="KW-1133">Transmembrane helix</keyword>
<evidence type="ECO:0000313" key="9">
    <source>
        <dbReference type="Proteomes" id="UP000198571"/>
    </source>
</evidence>
<protein>
    <submittedName>
        <fullName evidence="8">Prokaryotic molybdopterin-containing oxidoreductase family, membrane subunit</fullName>
    </submittedName>
</protein>
<name>A0A1H9TY17_9BACI</name>
<feature type="transmembrane region" description="Helical" evidence="7">
    <location>
        <begin position="25"/>
        <end position="46"/>
    </location>
</feature>
<evidence type="ECO:0000256" key="6">
    <source>
        <dbReference type="ARBA" id="ARBA00023136"/>
    </source>
</evidence>
<dbReference type="AlphaFoldDB" id="A0A1H9TY17"/>
<comment type="similarity">
    <text evidence="2">Belongs to the NrfD family.</text>
</comment>
<sequence>MSQSAMLKESNDTHSDQTLAKRFKIWMAVLIVSMIAGGGAILYRAIEGLAVTNLSTFVPWGAWVAFYIFFVGLSAGAFLLSTLIFVFGMEQYERVGRFALFTALICMVVALTFILLDLGRMDRAFNAMMYWNVLSILSWEVRFYLIYMVLLATELWFAMRIDLIKLAKDKSAGFKGKLANIIRLGSSDTSEISAKKDHRWMKILGIIGIPIAIIGVHGGTGTLFAAVVAQPYWNTPLFPVIFVVSALVSGTALLIAMYVIQRKVRGKSVDLTMVKGLAVLMIFFLIIDLALEFYEFLVAGLSMKPDKMAVLDVMFTGPMSWSFWGVQIFLGAVVPIYLVFSKRTNQSVKALTIAAVLVVIGIIGVRFNIVVPTQIVQSMKGLPEGFYFPNWVEWLSSLGVVAMGLFLYSLGARFLPLETQEGDVKGHE</sequence>
<evidence type="ECO:0000256" key="1">
    <source>
        <dbReference type="ARBA" id="ARBA00004651"/>
    </source>
</evidence>
<keyword evidence="4 7" id="KW-0812">Transmembrane</keyword>
<dbReference type="RefSeq" id="WP_093050867.1">
    <property type="nucleotide sequence ID" value="NZ_FOGT01000006.1"/>
</dbReference>
<proteinExistence type="inferred from homology"/>
<evidence type="ECO:0000256" key="3">
    <source>
        <dbReference type="ARBA" id="ARBA00022475"/>
    </source>
</evidence>
<organism evidence="8 9">
    <name type="scientific">Salipaludibacillus aurantiacus</name>
    <dbReference type="NCBI Taxonomy" id="1601833"/>
    <lineage>
        <taxon>Bacteria</taxon>
        <taxon>Bacillati</taxon>
        <taxon>Bacillota</taxon>
        <taxon>Bacilli</taxon>
        <taxon>Bacillales</taxon>
        <taxon>Bacillaceae</taxon>
    </lineage>
</organism>
<feature type="transmembrane region" description="Helical" evidence="7">
    <location>
        <begin position="321"/>
        <end position="340"/>
    </location>
</feature>
<evidence type="ECO:0000256" key="7">
    <source>
        <dbReference type="SAM" id="Phobius"/>
    </source>
</evidence>
<keyword evidence="9" id="KW-1185">Reference proteome</keyword>
<evidence type="ECO:0000313" key="8">
    <source>
        <dbReference type="EMBL" id="SES02280.1"/>
    </source>
</evidence>
<gene>
    <name evidence="8" type="ORF">SAMN05518684_106175</name>
</gene>
<accession>A0A1H9TY17</accession>
<dbReference type="InterPro" id="IPR005614">
    <property type="entry name" value="NrfD-like"/>
</dbReference>
<comment type="subcellular location">
    <subcellularLocation>
        <location evidence="1">Cell membrane</location>
        <topology evidence="1">Multi-pass membrane protein</topology>
    </subcellularLocation>
</comment>
<feature type="transmembrane region" description="Helical" evidence="7">
    <location>
        <begin position="136"/>
        <end position="158"/>
    </location>
</feature>
<feature type="transmembrane region" description="Helical" evidence="7">
    <location>
        <begin position="272"/>
        <end position="301"/>
    </location>
</feature>
<dbReference type="PANTHER" id="PTHR34856">
    <property type="entry name" value="PROTEIN NRFD"/>
    <property type="match status" value="1"/>
</dbReference>
<dbReference type="Gene3D" id="1.20.1630.10">
    <property type="entry name" value="Formate dehydrogenase/DMSO reductase domain"/>
    <property type="match status" value="1"/>
</dbReference>
<feature type="transmembrane region" description="Helical" evidence="7">
    <location>
        <begin position="203"/>
        <end position="228"/>
    </location>
</feature>
<feature type="transmembrane region" description="Helical" evidence="7">
    <location>
        <begin position="240"/>
        <end position="260"/>
    </location>
</feature>
<dbReference type="EMBL" id="FOGT01000006">
    <property type="protein sequence ID" value="SES02280.1"/>
    <property type="molecule type" value="Genomic_DNA"/>
</dbReference>
<dbReference type="Pfam" id="PF03916">
    <property type="entry name" value="NrfD"/>
    <property type="match status" value="1"/>
</dbReference>
<feature type="transmembrane region" description="Helical" evidence="7">
    <location>
        <begin position="391"/>
        <end position="410"/>
    </location>
</feature>
<dbReference type="PANTHER" id="PTHR34856:SF2">
    <property type="entry name" value="PROTEIN NRFD"/>
    <property type="match status" value="1"/>
</dbReference>
<evidence type="ECO:0000256" key="2">
    <source>
        <dbReference type="ARBA" id="ARBA00008929"/>
    </source>
</evidence>
<dbReference type="Proteomes" id="UP000198571">
    <property type="component" value="Unassembled WGS sequence"/>
</dbReference>
<feature type="transmembrane region" description="Helical" evidence="7">
    <location>
        <begin position="98"/>
        <end position="116"/>
    </location>
</feature>
<dbReference type="GO" id="GO:0005886">
    <property type="term" value="C:plasma membrane"/>
    <property type="evidence" value="ECO:0007669"/>
    <property type="project" value="UniProtKB-SubCell"/>
</dbReference>
<keyword evidence="6 7" id="KW-0472">Membrane</keyword>
<feature type="transmembrane region" description="Helical" evidence="7">
    <location>
        <begin position="352"/>
        <end position="371"/>
    </location>
</feature>
<feature type="transmembrane region" description="Helical" evidence="7">
    <location>
        <begin position="66"/>
        <end position="86"/>
    </location>
</feature>
<dbReference type="InterPro" id="IPR052049">
    <property type="entry name" value="Electron_transfer_protein"/>
</dbReference>